<evidence type="ECO:0000256" key="8">
    <source>
        <dbReference type="ARBA" id="ARBA00023163"/>
    </source>
</evidence>
<feature type="region of interest" description="Disordered" evidence="11">
    <location>
        <begin position="306"/>
        <end position="341"/>
    </location>
</feature>
<comment type="subcellular location">
    <subcellularLocation>
        <location evidence="1">Nucleus</location>
    </subcellularLocation>
</comment>
<evidence type="ECO:0000256" key="9">
    <source>
        <dbReference type="ARBA" id="ARBA00023242"/>
    </source>
</evidence>
<dbReference type="GO" id="GO:0005634">
    <property type="term" value="C:nucleus"/>
    <property type="evidence" value="ECO:0007669"/>
    <property type="project" value="UniProtKB-SubCell"/>
</dbReference>
<evidence type="ECO:0000256" key="10">
    <source>
        <dbReference type="PROSITE-ProRule" id="PRU00042"/>
    </source>
</evidence>
<evidence type="ECO:0000256" key="4">
    <source>
        <dbReference type="ARBA" id="ARBA00022771"/>
    </source>
</evidence>
<protein>
    <recommendedName>
        <fullName evidence="12">C2H2-type domain-containing protein</fullName>
    </recommendedName>
</protein>
<sequence>MANSSTGGQPGNVSPLPNTTIKPDEAPHAFLRLSSSELVQGWSKRSSSQNASPPSSTTKVADNGYVSFEVIRIPTWEDEDVTYTQWEDCSIFTIAHEAWQDEKKVFRVQDKGTLLECQSLSCCKLNIYSDAKKSAVINKSSSHINSDRRSNSRKCIKMCGKLVSKETSIGPSVSSQVLHPATSLNKESKCFSTRGDEEFDHYQTAKKRRPVSKIQEPNCHSSPSTWSRSHQYVCQHCKLEFLSNMDLFLHNYDQHGLVCGECDSRFLSSSDLLKHKEMDHPPISCCKHCRYVTFSQDELNHHIKSAHNADQKTSDSSSNPCQELHENNENLASSSRTTQTGNFVSKTDSAIYTSLDVHGNSKPHLAAVSPFKQEIVVAMPSKHFLMHDVLSGPQQYYVGNVIDKHKQDHMESHNYKNTSSESEEPSLVIDTVDYCEVNKNKLDVVRSEQGDQPLCLVVHTRENVNLHHNIFQAEEQKDVRYQQQFCHTKPFTVNEMDRKVDFSKSFLGSTGKHEKNVSFQRHHETQFAIDSRMEQGTVNGSEAYEYSSTSIACFANCESSMNATGRDFWSAELVSSGDGQLLSNSGNIPGTNCNFGPTEDHKLNRAKPASDLSATDGISLNSPLTDSTSQNGNRDLILKNDATMSSLPPKKRGLRKSPGLSSSRSSETSRTLRDESIQDIMTENGQQTPNPNLSSEPKSTAEGERKQNMSPLAELERSSRGSETKPVYIGSKAPELKEPFSCENQREHKSNQPQNCEAASLTKSELDIKAEETQENTHTYSTALNSAKDSIGNYKCPVFSCSASFSRKWTMEVHLDSKHKKDSQHLAKCKFNTCCELRQHVQEGHRGKVRRHTCTWPECGKRFFARTHLHTHMLVHTGEKPVACQLCDYRCRQRTALIWHMRKHGVYGQRKEKVNSNESI</sequence>
<dbReference type="PROSITE" id="PS00028">
    <property type="entry name" value="ZINC_FINGER_C2H2_1"/>
    <property type="match status" value="5"/>
</dbReference>
<feature type="compositionally biased region" description="Basic and acidic residues" evidence="11">
    <location>
        <begin position="714"/>
        <end position="723"/>
    </location>
</feature>
<dbReference type="PANTHER" id="PTHR46179:SF13">
    <property type="entry name" value="C2H2-TYPE DOMAIN-CONTAINING PROTEIN"/>
    <property type="match status" value="1"/>
</dbReference>
<dbReference type="SUPFAM" id="SSF57667">
    <property type="entry name" value="beta-beta-alpha zinc fingers"/>
    <property type="match status" value="1"/>
</dbReference>
<evidence type="ECO:0000256" key="1">
    <source>
        <dbReference type="ARBA" id="ARBA00004123"/>
    </source>
</evidence>
<feature type="domain" description="C2H2-type" evidence="12">
    <location>
        <begin position="257"/>
        <end position="280"/>
    </location>
</feature>
<keyword evidence="7" id="KW-0238">DNA-binding</keyword>
<dbReference type="GO" id="GO:0003677">
    <property type="term" value="F:DNA binding"/>
    <property type="evidence" value="ECO:0007669"/>
    <property type="project" value="UniProtKB-KW"/>
</dbReference>
<feature type="domain" description="C2H2-type" evidence="12">
    <location>
        <begin position="852"/>
        <end position="881"/>
    </location>
</feature>
<dbReference type="GO" id="GO:0008270">
    <property type="term" value="F:zinc ion binding"/>
    <property type="evidence" value="ECO:0007669"/>
    <property type="project" value="UniProtKB-KW"/>
</dbReference>
<evidence type="ECO:0000259" key="12">
    <source>
        <dbReference type="PROSITE" id="PS50157"/>
    </source>
</evidence>
<evidence type="ECO:0000256" key="7">
    <source>
        <dbReference type="ARBA" id="ARBA00023125"/>
    </source>
</evidence>
<dbReference type="InterPro" id="IPR036236">
    <property type="entry name" value="Znf_C2H2_sf"/>
</dbReference>
<feature type="compositionally biased region" description="Polar residues" evidence="11">
    <location>
        <begin position="329"/>
        <end position="341"/>
    </location>
</feature>
<organism evidence="13 14">
    <name type="scientific">Elysia crispata</name>
    <name type="common">lettuce slug</name>
    <dbReference type="NCBI Taxonomy" id="231223"/>
    <lineage>
        <taxon>Eukaryota</taxon>
        <taxon>Metazoa</taxon>
        <taxon>Spiralia</taxon>
        <taxon>Lophotrochozoa</taxon>
        <taxon>Mollusca</taxon>
        <taxon>Gastropoda</taxon>
        <taxon>Heterobranchia</taxon>
        <taxon>Euthyneura</taxon>
        <taxon>Panpulmonata</taxon>
        <taxon>Sacoglossa</taxon>
        <taxon>Placobranchoidea</taxon>
        <taxon>Plakobranchidae</taxon>
        <taxon>Elysia</taxon>
    </lineage>
</organism>
<feature type="region of interest" description="Disordered" evidence="11">
    <location>
        <begin position="1"/>
        <end position="25"/>
    </location>
</feature>
<gene>
    <name evidence="13" type="ORF">RRG08_060741</name>
</gene>
<reference evidence="13" key="1">
    <citation type="journal article" date="2023" name="G3 (Bethesda)">
        <title>A reference genome for the long-term kleptoplast-retaining sea slug Elysia crispata morphotype clarki.</title>
        <authorList>
            <person name="Eastman K.E."/>
            <person name="Pendleton A.L."/>
            <person name="Shaikh M.A."/>
            <person name="Suttiyut T."/>
            <person name="Ogas R."/>
            <person name="Tomko P."/>
            <person name="Gavelis G."/>
            <person name="Widhalm J.R."/>
            <person name="Wisecaver J.H."/>
        </authorList>
    </citation>
    <scope>NUCLEOTIDE SEQUENCE</scope>
    <source>
        <strain evidence="13">ECLA1</strain>
    </source>
</reference>
<feature type="compositionally biased region" description="Low complexity" evidence="11">
    <location>
        <begin position="656"/>
        <end position="669"/>
    </location>
</feature>
<name>A0AAE0YE85_9GAST</name>
<evidence type="ECO:0000313" key="14">
    <source>
        <dbReference type="Proteomes" id="UP001283361"/>
    </source>
</evidence>
<evidence type="ECO:0000256" key="5">
    <source>
        <dbReference type="ARBA" id="ARBA00022833"/>
    </source>
</evidence>
<dbReference type="FunFam" id="3.30.160.60:FF:000614">
    <property type="entry name" value="Zinc finger protein 142"/>
    <property type="match status" value="1"/>
</dbReference>
<dbReference type="GO" id="GO:0006357">
    <property type="term" value="P:regulation of transcription by RNA polymerase II"/>
    <property type="evidence" value="ECO:0007669"/>
    <property type="project" value="TreeGrafter"/>
</dbReference>
<keyword evidence="6" id="KW-0805">Transcription regulation</keyword>
<dbReference type="Gene3D" id="3.30.160.60">
    <property type="entry name" value="Classic Zinc Finger"/>
    <property type="match status" value="3"/>
</dbReference>
<feature type="compositionally biased region" description="Polar residues" evidence="11">
    <location>
        <begin position="679"/>
        <end position="698"/>
    </location>
</feature>
<feature type="compositionally biased region" description="Polar residues" evidence="11">
    <location>
        <begin position="612"/>
        <end position="633"/>
    </location>
</feature>
<keyword evidence="9" id="KW-0539">Nucleus</keyword>
<evidence type="ECO:0000256" key="6">
    <source>
        <dbReference type="ARBA" id="ARBA00023015"/>
    </source>
</evidence>
<dbReference type="SMART" id="SM00355">
    <property type="entry name" value="ZnF_C2H2"/>
    <property type="match status" value="6"/>
</dbReference>
<feature type="domain" description="C2H2-type" evidence="12">
    <location>
        <begin position="794"/>
        <end position="824"/>
    </location>
</feature>
<keyword evidence="2" id="KW-0479">Metal-binding</keyword>
<dbReference type="PROSITE" id="PS50157">
    <property type="entry name" value="ZINC_FINGER_C2H2_2"/>
    <property type="match status" value="3"/>
</dbReference>
<feature type="compositionally biased region" description="Polar residues" evidence="11">
    <location>
        <begin position="1"/>
        <end position="21"/>
    </location>
</feature>
<dbReference type="Proteomes" id="UP001283361">
    <property type="component" value="Unassembled WGS sequence"/>
</dbReference>
<dbReference type="PANTHER" id="PTHR46179">
    <property type="entry name" value="ZINC FINGER PROTEIN"/>
    <property type="match status" value="1"/>
</dbReference>
<dbReference type="AlphaFoldDB" id="A0AAE0YE85"/>
<keyword evidence="4 10" id="KW-0863">Zinc-finger</keyword>
<keyword evidence="8" id="KW-0804">Transcription</keyword>
<accession>A0AAE0YE85</accession>
<evidence type="ECO:0000256" key="11">
    <source>
        <dbReference type="SAM" id="MobiDB-lite"/>
    </source>
</evidence>
<evidence type="ECO:0000256" key="3">
    <source>
        <dbReference type="ARBA" id="ARBA00022737"/>
    </source>
</evidence>
<dbReference type="EMBL" id="JAWDGP010006341">
    <property type="protein sequence ID" value="KAK3742792.1"/>
    <property type="molecule type" value="Genomic_DNA"/>
</dbReference>
<proteinExistence type="predicted"/>
<dbReference type="InterPro" id="IPR051061">
    <property type="entry name" value="Zinc_finger_trans_reg"/>
</dbReference>
<evidence type="ECO:0000256" key="2">
    <source>
        <dbReference type="ARBA" id="ARBA00022723"/>
    </source>
</evidence>
<feature type="region of interest" description="Disordered" evidence="11">
    <location>
        <begin position="588"/>
        <end position="736"/>
    </location>
</feature>
<keyword evidence="5" id="KW-0862">Zinc</keyword>
<keyword evidence="3" id="KW-0677">Repeat</keyword>
<comment type="caution">
    <text evidence="13">The sequence shown here is derived from an EMBL/GenBank/DDBJ whole genome shotgun (WGS) entry which is preliminary data.</text>
</comment>
<dbReference type="Pfam" id="PF00096">
    <property type="entry name" value="zf-C2H2"/>
    <property type="match status" value="1"/>
</dbReference>
<evidence type="ECO:0000313" key="13">
    <source>
        <dbReference type="EMBL" id="KAK3742792.1"/>
    </source>
</evidence>
<keyword evidence="14" id="KW-1185">Reference proteome</keyword>
<dbReference type="InterPro" id="IPR013087">
    <property type="entry name" value="Znf_C2H2_type"/>
</dbReference>